<dbReference type="EMBL" id="JBHTCQ010000003">
    <property type="protein sequence ID" value="MFC7406421.1"/>
    <property type="molecule type" value="Genomic_DNA"/>
</dbReference>
<comment type="caution">
    <text evidence="1">The sequence shown here is derived from an EMBL/GenBank/DDBJ whole genome shotgun (WGS) entry which is preliminary data.</text>
</comment>
<protein>
    <submittedName>
        <fullName evidence="1">DUF3107 domain-containing protein</fullName>
    </submittedName>
</protein>
<evidence type="ECO:0000313" key="1">
    <source>
        <dbReference type="EMBL" id="MFC7406421.1"/>
    </source>
</evidence>
<name>A0ABW2QA90_9MICO</name>
<dbReference type="Pfam" id="PF11305">
    <property type="entry name" value="DUF3107"/>
    <property type="match status" value="1"/>
</dbReference>
<dbReference type="Proteomes" id="UP001596455">
    <property type="component" value="Unassembled WGS sequence"/>
</dbReference>
<dbReference type="RefSeq" id="WP_382395805.1">
    <property type="nucleotide sequence ID" value="NZ_JBHTCQ010000003.1"/>
</dbReference>
<organism evidence="1 2">
    <name type="scientific">Georgenia alba</name>
    <dbReference type="NCBI Taxonomy" id="2233858"/>
    <lineage>
        <taxon>Bacteria</taxon>
        <taxon>Bacillati</taxon>
        <taxon>Actinomycetota</taxon>
        <taxon>Actinomycetes</taxon>
        <taxon>Micrococcales</taxon>
        <taxon>Bogoriellaceae</taxon>
        <taxon>Georgenia</taxon>
    </lineage>
</organism>
<dbReference type="InterPro" id="IPR021456">
    <property type="entry name" value="DUF3107"/>
</dbReference>
<proteinExistence type="predicted"/>
<sequence>MREQEATKVDITIGVKHVARELTLESEQSPEEVQSAVDKAISEGTSLVLKDDKGRQVVVPSESLAYVELGPSEQRRVGFGIV</sequence>
<gene>
    <name evidence="1" type="ORF">ACFQQL_14985</name>
</gene>
<keyword evidence="2" id="KW-1185">Reference proteome</keyword>
<accession>A0ABW2QA90</accession>
<reference evidence="2" key="1">
    <citation type="journal article" date="2019" name="Int. J. Syst. Evol. Microbiol.">
        <title>The Global Catalogue of Microorganisms (GCM) 10K type strain sequencing project: providing services to taxonomists for standard genome sequencing and annotation.</title>
        <authorList>
            <consortium name="The Broad Institute Genomics Platform"/>
            <consortium name="The Broad Institute Genome Sequencing Center for Infectious Disease"/>
            <person name="Wu L."/>
            <person name="Ma J."/>
        </authorList>
    </citation>
    <scope>NUCLEOTIDE SEQUENCE [LARGE SCALE GENOMIC DNA]</scope>
    <source>
        <strain evidence="2">JCM 1490</strain>
    </source>
</reference>
<evidence type="ECO:0000313" key="2">
    <source>
        <dbReference type="Proteomes" id="UP001596455"/>
    </source>
</evidence>